<evidence type="ECO:0000256" key="7">
    <source>
        <dbReference type="RuleBase" id="RU369079"/>
    </source>
</evidence>
<keyword evidence="2" id="KW-1003">Cell membrane</keyword>
<dbReference type="RefSeq" id="WP_368801610.1">
    <property type="nucleotide sequence ID" value="NZ_JAZHFV010000001.1"/>
</dbReference>
<keyword evidence="10" id="KW-1185">Reference proteome</keyword>
<evidence type="ECO:0000256" key="6">
    <source>
        <dbReference type="ARBA" id="ARBA00023136"/>
    </source>
</evidence>
<dbReference type="Proteomes" id="UP001559025">
    <property type="component" value="Unassembled WGS sequence"/>
</dbReference>
<evidence type="ECO:0000256" key="4">
    <source>
        <dbReference type="ARBA" id="ARBA00022692"/>
    </source>
</evidence>
<protein>
    <recommendedName>
        <fullName evidence="7">TRAP transporter large permease protein</fullName>
    </recommendedName>
</protein>
<dbReference type="NCBIfam" id="TIGR00786">
    <property type="entry name" value="dctM"/>
    <property type="match status" value="1"/>
</dbReference>
<comment type="similarity">
    <text evidence="7">Belongs to the TRAP transporter large permease family.</text>
</comment>
<keyword evidence="6 7" id="KW-0472">Membrane</keyword>
<evidence type="ECO:0000259" key="8">
    <source>
        <dbReference type="Pfam" id="PF06808"/>
    </source>
</evidence>
<dbReference type="InterPro" id="IPR004681">
    <property type="entry name" value="TRAP_DctM"/>
</dbReference>
<reference evidence="9 10" key="1">
    <citation type="submission" date="2024-01" db="EMBL/GenBank/DDBJ databases">
        <title>New evidence supports the origin of RcGTA from prophage.</title>
        <authorList>
            <person name="Xu Y."/>
            <person name="Liu B."/>
            <person name="Chen F."/>
        </authorList>
    </citation>
    <scope>NUCLEOTIDE SEQUENCE [LARGE SCALE GENOMIC DNA]</scope>
    <source>
        <strain evidence="9 10">CBW1107-2</strain>
    </source>
</reference>
<comment type="subunit">
    <text evidence="7">The complex comprises the extracytoplasmic solute receptor protein and the two transmembrane proteins.</text>
</comment>
<feature type="transmembrane region" description="Helical" evidence="7">
    <location>
        <begin position="60"/>
        <end position="82"/>
    </location>
</feature>
<evidence type="ECO:0000256" key="5">
    <source>
        <dbReference type="ARBA" id="ARBA00022989"/>
    </source>
</evidence>
<evidence type="ECO:0000313" key="10">
    <source>
        <dbReference type="Proteomes" id="UP001559025"/>
    </source>
</evidence>
<dbReference type="PANTHER" id="PTHR33362:SF5">
    <property type="entry name" value="C4-DICARBOXYLATE TRAP TRANSPORTER LARGE PERMEASE PROTEIN DCTM"/>
    <property type="match status" value="1"/>
</dbReference>
<feature type="domain" description="TRAP C4-dicarboxylate transport system permease DctM subunit" evidence="8">
    <location>
        <begin position="11"/>
        <end position="434"/>
    </location>
</feature>
<feature type="transmembrane region" description="Helical" evidence="7">
    <location>
        <begin position="102"/>
        <end position="130"/>
    </location>
</feature>
<dbReference type="Pfam" id="PF06808">
    <property type="entry name" value="DctM"/>
    <property type="match status" value="1"/>
</dbReference>
<feature type="transmembrane region" description="Helical" evidence="7">
    <location>
        <begin position="142"/>
        <end position="169"/>
    </location>
</feature>
<keyword evidence="7" id="KW-0813">Transport</keyword>
<feature type="transmembrane region" description="Helical" evidence="7">
    <location>
        <begin position="6"/>
        <end position="39"/>
    </location>
</feature>
<organism evidence="9 10">
    <name type="scientific">Neoaquamicrobium sediminum</name>
    <dbReference type="NCBI Taxonomy" id="1849104"/>
    <lineage>
        <taxon>Bacteria</taxon>
        <taxon>Pseudomonadati</taxon>
        <taxon>Pseudomonadota</taxon>
        <taxon>Alphaproteobacteria</taxon>
        <taxon>Hyphomicrobiales</taxon>
        <taxon>Phyllobacteriaceae</taxon>
        <taxon>Neoaquamicrobium</taxon>
    </lineage>
</organism>
<dbReference type="PIRSF" id="PIRSF006066">
    <property type="entry name" value="HI0050"/>
    <property type="match status" value="1"/>
</dbReference>
<keyword evidence="5 7" id="KW-1133">Transmembrane helix</keyword>
<feature type="transmembrane region" description="Helical" evidence="7">
    <location>
        <begin position="370"/>
        <end position="395"/>
    </location>
</feature>
<comment type="function">
    <text evidence="7">Part of the tripartite ATP-independent periplasmic (TRAP) transport system.</text>
</comment>
<dbReference type="PANTHER" id="PTHR33362">
    <property type="entry name" value="SIALIC ACID TRAP TRANSPORTER PERMEASE PROTEIN SIAT-RELATED"/>
    <property type="match status" value="1"/>
</dbReference>
<comment type="caution">
    <text evidence="9">The sequence shown here is derived from an EMBL/GenBank/DDBJ whole genome shotgun (WGS) entry which is preliminary data.</text>
</comment>
<evidence type="ECO:0000256" key="1">
    <source>
        <dbReference type="ARBA" id="ARBA00004429"/>
    </source>
</evidence>
<dbReference type="EMBL" id="JAZHFV010000001">
    <property type="protein sequence ID" value="MEX4006266.1"/>
    <property type="molecule type" value="Genomic_DNA"/>
</dbReference>
<keyword evidence="3 7" id="KW-0997">Cell inner membrane</keyword>
<feature type="transmembrane region" description="Helical" evidence="7">
    <location>
        <begin position="325"/>
        <end position="358"/>
    </location>
</feature>
<sequence length="439" mass="45991">MSNLQIGLMSIVLILVLIQSGLHVAIALAAVSFFSVALIRGNFDVAGTFLSLAALESVARYSFGVIPLFVLMGLLVGISGLGRDVFEVAGQLFRRLTGGLGIATVFANAVFAAVNGTSIASASVFTRIAVPELLRSGYTRRFSVGVVAGSSVLGMLIPPSLLLILYGIIAEVSIGDLFTAGILPGIVLSLLFVATILLLAKFRPGFVLAKPEEGARSLVADDLSPSQMIGKSAPVVLLIVIVLGGIYGGVFTPTEAGAVGALAALVISVTRRSLGWRQFWGLLVETGRVTAAITFLIVAAHMYARLLALSGLPSQMNALIQHYELGLFAVMALYLLAIIALGTILDSSSIMLIVLPLILPIMASFQVDLIWFGILTIIAVEVGLLTPPLGIACFVIKANLEKLDIPLNVIFAGAFPFVVAMLVMIGLVLLIPQLATALL</sequence>
<accession>A0ABV3WPL8</accession>
<feature type="transmembrane region" description="Helical" evidence="7">
    <location>
        <begin position="407"/>
        <end position="431"/>
    </location>
</feature>
<feature type="transmembrane region" description="Helical" evidence="7">
    <location>
        <begin position="279"/>
        <end position="304"/>
    </location>
</feature>
<comment type="subcellular location">
    <subcellularLocation>
        <location evidence="1 7">Cell inner membrane</location>
        <topology evidence="1 7">Multi-pass membrane protein</topology>
    </subcellularLocation>
</comment>
<dbReference type="InterPro" id="IPR010656">
    <property type="entry name" value="DctM"/>
</dbReference>
<feature type="transmembrane region" description="Helical" evidence="7">
    <location>
        <begin position="235"/>
        <end position="267"/>
    </location>
</feature>
<evidence type="ECO:0000313" key="9">
    <source>
        <dbReference type="EMBL" id="MEX4006266.1"/>
    </source>
</evidence>
<keyword evidence="4 7" id="KW-0812">Transmembrane</keyword>
<evidence type="ECO:0000256" key="2">
    <source>
        <dbReference type="ARBA" id="ARBA00022475"/>
    </source>
</evidence>
<comment type="caution">
    <text evidence="7">Lacks conserved residue(s) required for the propagation of feature annotation.</text>
</comment>
<evidence type="ECO:0000256" key="3">
    <source>
        <dbReference type="ARBA" id="ARBA00022519"/>
    </source>
</evidence>
<feature type="transmembrane region" description="Helical" evidence="7">
    <location>
        <begin position="181"/>
        <end position="200"/>
    </location>
</feature>
<gene>
    <name evidence="9" type="ORF">V1479_03055</name>
</gene>
<name>A0ABV3WPL8_9HYPH</name>
<proteinExistence type="inferred from homology"/>